<comment type="caution">
    <text evidence="1">The sequence shown here is derived from an EMBL/GenBank/DDBJ whole genome shotgun (WGS) entry which is preliminary data.</text>
</comment>
<name>A0ABT6MIW8_9NOCA</name>
<dbReference type="Proteomes" id="UP001160334">
    <property type="component" value="Unassembled WGS sequence"/>
</dbReference>
<dbReference type="RefSeq" id="WP_280762558.1">
    <property type="nucleotide sequence ID" value="NZ_JARXVC010000013.1"/>
</dbReference>
<keyword evidence="2" id="KW-1185">Reference proteome</keyword>
<dbReference type="EMBL" id="JARXVC010000013">
    <property type="protein sequence ID" value="MDH6283284.1"/>
    <property type="molecule type" value="Genomic_DNA"/>
</dbReference>
<proteinExistence type="predicted"/>
<accession>A0ABT6MIW8</accession>
<evidence type="ECO:0000313" key="1">
    <source>
        <dbReference type="EMBL" id="MDH6283284.1"/>
    </source>
</evidence>
<organism evidence="1 2">
    <name type="scientific">Prescottella agglutinans</name>
    <dbReference type="NCBI Taxonomy" id="1644129"/>
    <lineage>
        <taxon>Bacteria</taxon>
        <taxon>Bacillati</taxon>
        <taxon>Actinomycetota</taxon>
        <taxon>Actinomycetes</taxon>
        <taxon>Mycobacteriales</taxon>
        <taxon>Nocardiaceae</taxon>
        <taxon>Prescottella</taxon>
    </lineage>
</organism>
<gene>
    <name evidence="1" type="ORF">M2280_004527</name>
</gene>
<reference evidence="1 2" key="1">
    <citation type="submission" date="2023-04" db="EMBL/GenBank/DDBJ databases">
        <title>Forest soil microbial communities from Buena Vista Peninsula, Colon Province, Panama.</title>
        <authorList>
            <person name="Bouskill N."/>
        </authorList>
    </citation>
    <scope>NUCLEOTIDE SEQUENCE [LARGE SCALE GENOMIC DNA]</scope>
    <source>
        <strain evidence="1 2">CFH S0262</strain>
    </source>
</reference>
<protein>
    <submittedName>
        <fullName evidence="1">Uncharacterized protein</fullName>
    </submittedName>
</protein>
<evidence type="ECO:0000313" key="2">
    <source>
        <dbReference type="Proteomes" id="UP001160334"/>
    </source>
</evidence>
<sequence>MDLTEAVQRTRRLLLPEQARRALDDGMPDDLVREICAPQQAPTDTNRGWRVWDIDFDGGLIHLFNRDPKRSARFMLPEPAPDRNVHAECKHGGVSDNCSCGIYYVTGGAAPLYAETLHWQKQLRERRQAQTYLGLFHGYIQAEHVFPTGDTAWGAYGLLGSVHRADRVTILAGTVEPYSWASTMAPQVSERYGIPVHVGHSLDVMREIEIAHRTITQE</sequence>